<gene>
    <name evidence="2" type="ORF">HJG63_011144</name>
</gene>
<evidence type="ECO:0000313" key="2">
    <source>
        <dbReference type="EMBL" id="KAF6465721.1"/>
    </source>
</evidence>
<dbReference type="AlphaFoldDB" id="A0A7J8H0Y3"/>
<proteinExistence type="predicted"/>
<dbReference type="EMBL" id="JACASE010000005">
    <property type="protein sequence ID" value="KAF6465721.1"/>
    <property type="molecule type" value="Genomic_DNA"/>
</dbReference>
<evidence type="ECO:0000313" key="3">
    <source>
        <dbReference type="Proteomes" id="UP000593571"/>
    </source>
</evidence>
<feature type="compositionally biased region" description="Basic and acidic residues" evidence="1">
    <location>
        <begin position="188"/>
        <end position="198"/>
    </location>
</feature>
<dbReference type="Proteomes" id="UP000593571">
    <property type="component" value="Unassembled WGS sequence"/>
</dbReference>
<accession>A0A7J8H0Y3</accession>
<protein>
    <submittedName>
        <fullName evidence="2">Uncharacterized protein</fullName>
    </submittedName>
</protein>
<organism evidence="2 3">
    <name type="scientific">Rousettus aegyptiacus</name>
    <name type="common">Egyptian fruit bat</name>
    <name type="synonym">Pteropus aegyptiacus</name>
    <dbReference type="NCBI Taxonomy" id="9407"/>
    <lineage>
        <taxon>Eukaryota</taxon>
        <taxon>Metazoa</taxon>
        <taxon>Chordata</taxon>
        <taxon>Craniata</taxon>
        <taxon>Vertebrata</taxon>
        <taxon>Euteleostomi</taxon>
        <taxon>Mammalia</taxon>
        <taxon>Eutheria</taxon>
        <taxon>Laurasiatheria</taxon>
        <taxon>Chiroptera</taxon>
        <taxon>Yinpterochiroptera</taxon>
        <taxon>Pteropodoidea</taxon>
        <taxon>Pteropodidae</taxon>
        <taxon>Rousettinae</taxon>
        <taxon>Rousettus</taxon>
    </lineage>
</organism>
<sequence length="218" mass="22733">MRAAGEEPPGDPGRTLWILAPDVCGEGCGTPRVPERTKLYPEGRAGHREVVLWGDMTPGMPSTAGQGRCAGSADVSTGGDSQGCHLTSGEPATQAPKRRRRKILNCPEKASTALDLRHSPGSESIFSTIRQSEGSRGKLYLALTESGSCAPGLMAGHLCTAPAECSGEDDRSVTNVTCASAQEFTDETETKKDCDLRPGPEQVGQGASPLNPGSARSP</sequence>
<evidence type="ECO:0000256" key="1">
    <source>
        <dbReference type="SAM" id="MobiDB-lite"/>
    </source>
</evidence>
<keyword evidence="3" id="KW-1185">Reference proteome</keyword>
<feature type="region of interest" description="Disordered" evidence="1">
    <location>
        <begin position="182"/>
        <end position="218"/>
    </location>
</feature>
<feature type="region of interest" description="Disordered" evidence="1">
    <location>
        <begin position="62"/>
        <end position="99"/>
    </location>
</feature>
<comment type="caution">
    <text evidence="2">The sequence shown here is derived from an EMBL/GenBank/DDBJ whole genome shotgun (WGS) entry which is preliminary data.</text>
</comment>
<name>A0A7J8H0Y3_ROUAE</name>
<reference evidence="2 3" key="1">
    <citation type="journal article" date="2020" name="Nature">
        <title>Six reference-quality genomes reveal evolution of bat adaptations.</title>
        <authorList>
            <person name="Jebb D."/>
            <person name="Huang Z."/>
            <person name="Pippel M."/>
            <person name="Hughes G.M."/>
            <person name="Lavrichenko K."/>
            <person name="Devanna P."/>
            <person name="Winkler S."/>
            <person name="Jermiin L.S."/>
            <person name="Skirmuntt E.C."/>
            <person name="Katzourakis A."/>
            <person name="Burkitt-Gray L."/>
            <person name="Ray D.A."/>
            <person name="Sullivan K.A.M."/>
            <person name="Roscito J.G."/>
            <person name="Kirilenko B.M."/>
            <person name="Davalos L.M."/>
            <person name="Corthals A.P."/>
            <person name="Power M.L."/>
            <person name="Jones G."/>
            <person name="Ransome R.D."/>
            <person name="Dechmann D.K.N."/>
            <person name="Locatelli A.G."/>
            <person name="Puechmaille S.J."/>
            <person name="Fedrigo O."/>
            <person name="Jarvis E.D."/>
            <person name="Hiller M."/>
            <person name="Vernes S.C."/>
            <person name="Myers E.W."/>
            <person name="Teeling E.C."/>
        </authorList>
    </citation>
    <scope>NUCLEOTIDE SEQUENCE [LARGE SCALE GENOMIC DNA]</scope>
    <source>
        <strain evidence="2">MRouAeg1</strain>
        <tissue evidence="2">Muscle</tissue>
    </source>
</reference>